<keyword evidence="2" id="KW-0472">Membrane</keyword>
<dbReference type="AlphaFoldDB" id="A0A919NV34"/>
<sequence>MIGMPRTLELGLNRIFRSRWGVALVIVAIIAAVIGIGRLFADGVPTRPSLGNSSPAPAISADPSEDDSVIDSDPPPSPSTSPGRAQPETVAYAFASAWSNHKGVTPKAWRDRLLPNSTKNLANELDGVDPAGVPADRVVGKPSLVPIGATVVNAVVTMDSGELNLRLVAPDGHWLVDGIDWNGS</sequence>
<keyword evidence="4" id="KW-1185">Reference proteome</keyword>
<gene>
    <name evidence="3" type="ORF">Ate02nite_79980</name>
</gene>
<organism evidence="3 4">
    <name type="scientific">Paractinoplanes tereljensis</name>
    <dbReference type="NCBI Taxonomy" id="571912"/>
    <lineage>
        <taxon>Bacteria</taxon>
        <taxon>Bacillati</taxon>
        <taxon>Actinomycetota</taxon>
        <taxon>Actinomycetes</taxon>
        <taxon>Micromonosporales</taxon>
        <taxon>Micromonosporaceae</taxon>
        <taxon>Paractinoplanes</taxon>
    </lineage>
</organism>
<proteinExistence type="predicted"/>
<dbReference type="Proteomes" id="UP000623608">
    <property type="component" value="Unassembled WGS sequence"/>
</dbReference>
<accession>A0A919NV34</accession>
<evidence type="ECO:0000256" key="2">
    <source>
        <dbReference type="SAM" id="Phobius"/>
    </source>
</evidence>
<comment type="caution">
    <text evidence="3">The sequence shown here is derived from an EMBL/GenBank/DDBJ whole genome shotgun (WGS) entry which is preliminary data.</text>
</comment>
<protein>
    <submittedName>
        <fullName evidence="3">Uncharacterized protein</fullName>
    </submittedName>
</protein>
<name>A0A919NV34_9ACTN</name>
<reference evidence="3" key="1">
    <citation type="submission" date="2021-01" db="EMBL/GenBank/DDBJ databases">
        <title>Whole genome shotgun sequence of Actinoplanes tereljensis NBRC 105297.</title>
        <authorList>
            <person name="Komaki H."/>
            <person name="Tamura T."/>
        </authorList>
    </citation>
    <scope>NUCLEOTIDE SEQUENCE</scope>
    <source>
        <strain evidence="3">NBRC 105297</strain>
    </source>
</reference>
<keyword evidence="2" id="KW-0812">Transmembrane</keyword>
<feature type="transmembrane region" description="Helical" evidence="2">
    <location>
        <begin position="20"/>
        <end position="41"/>
    </location>
</feature>
<evidence type="ECO:0000313" key="4">
    <source>
        <dbReference type="Proteomes" id="UP000623608"/>
    </source>
</evidence>
<keyword evidence="2" id="KW-1133">Transmembrane helix</keyword>
<feature type="compositionally biased region" description="Low complexity" evidence="1">
    <location>
        <begin position="53"/>
        <end position="62"/>
    </location>
</feature>
<feature type="region of interest" description="Disordered" evidence="1">
    <location>
        <begin position="50"/>
        <end position="86"/>
    </location>
</feature>
<evidence type="ECO:0000256" key="1">
    <source>
        <dbReference type="SAM" id="MobiDB-lite"/>
    </source>
</evidence>
<dbReference type="EMBL" id="BOMY01000050">
    <property type="protein sequence ID" value="GIF25268.1"/>
    <property type="molecule type" value="Genomic_DNA"/>
</dbReference>
<evidence type="ECO:0000313" key="3">
    <source>
        <dbReference type="EMBL" id="GIF25268.1"/>
    </source>
</evidence>